<reference evidence="1 5" key="1">
    <citation type="journal article" date="2014" name="Genome Announc.">
        <title>Complete Genome Sequence of Amino Acid-Utilizing Eubacterium acidaminophilum al-2 (DSM 3953).</title>
        <authorList>
            <person name="Poehlein A."/>
            <person name="Andreesen J.R."/>
            <person name="Daniel R."/>
        </authorList>
    </citation>
    <scope>NUCLEOTIDE SEQUENCE [LARGE SCALE GENOMIC DNA]</scope>
    <source>
        <strain evidence="1 5">DSM 3953</strain>
        <plasmid evidence="3">EAL2_808p</plasmid>
        <plasmid evidence="5">Plasmid EAL2_808p</plasmid>
    </source>
</reference>
<dbReference type="HOGENOM" id="CLU_3043483_0_0_9"/>
<evidence type="ECO:0000313" key="3">
    <source>
        <dbReference type="EMBL" id="AHM57649.1"/>
    </source>
</evidence>
<dbReference type="KEGG" id="eac:EAL2_c08040"/>
<evidence type="ECO:0000313" key="2">
    <source>
        <dbReference type="EMBL" id="AHM57078.1"/>
    </source>
</evidence>
<gene>
    <name evidence="3" type="ORF">EAL2_808p01440</name>
    <name evidence="4" type="ORF">EAL2_808p04490</name>
    <name evidence="1" type="ORF">EAL2_c08040</name>
    <name evidence="2" type="ORF">EAL2_c17860</name>
</gene>
<dbReference type="EMBL" id="CP007452">
    <property type="protein sequence ID" value="AHM57078.1"/>
    <property type="molecule type" value="Genomic_DNA"/>
</dbReference>
<dbReference type="KEGG" id="eac:EAL2_c17860"/>
<protein>
    <submittedName>
        <fullName evidence="1">Uncharacterized protein</fullName>
    </submittedName>
</protein>
<dbReference type="KEGG" id="eac:EAL2_808p01440"/>
<keyword evidence="5" id="KW-1185">Reference proteome</keyword>
<organism evidence="1 5">
    <name type="scientific">Peptoclostridium acidaminophilum DSM 3953</name>
    <dbReference type="NCBI Taxonomy" id="1286171"/>
    <lineage>
        <taxon>Bacteria</taxon>
        <taxon>Bacillati</taxon>
        <taxon>Bacillota</taxon>
        <taxon>Clostridia</taxon>
        <taxon>Peptostreptococcales</taxon>
        <taxon>Peptoclostridiaceae</taxon>
        <taxon>Peptoclostridium</taxon>
    </lineage>
</organism>
<dbReference type="EMBL" id="CP007453">
    <property type="protein sequence ID" value="AHM57649.1"/>
    <property type="molecule type" value="Genomic_DNA"/>
</dbReference>
<keyword evidence="3" id="KW-0614">Plasmid</keyword>
<dbReference type="EMBL" id="CP007452">
    <property type="protein sequence ID" value="AHM56104.1"/>
    <property type="molecule type" value="Genomic_DNA"/>
</dbReference>
<dbReference type="RefSeq" id="WP_158408885.1">
    <property type="nucleotide sequence ID" value="NZ_CP007452.1"/>
</dbReference>
<geneLocation type="plasmid" evidence="3 5">
    <name>EAL2_808p</name>
</geneLocation>
<evidence type="ECO:0000313" key="1">
    <source>
        <dbReference type="EMBL" id="AHM56104.1"/>
    </source>
</evidence>
<dbReference type="AlphaFoldDB" id="W8T2X8"/>
<dbReference type="KEGG" id="eac:EAL2_808p04490"/>
<evidence type="ECO:0000313" key="5">
    <source>
        <dbReference type="Proteomes" id="UP000019591"/>
    </source>
</evidence>
<dbReference type="Proteomes" id="UP000019591">
    <property type="component" value="Plasmid EAL2_808p"/>
</dbReference>
<dbReference type="PATRIC" id="fig|1286171.3.peg.1745"/>
<proteinExistence type="predicted"/>
<evidence type="ECO:0000313" key="4">
    <source>
        <dbReference type="EMBL" id="AHM57952.1"/>
    </source>
</evidence>
<sequence>MKGIRMMKVGPSTGIEQANLSNNLNAAVIKSRGSERLRKRLHKQSCEICEDERK</sequence>
<name>W8T2X8_PEPAC</name>
<dbReference type="EMBL" id="CP007453">
    <property type="protein sequence ID" value="AHM57952.1"/>
    <property type="molecule type" value="Genomic_DNA"/>
</dbReference>
<dbReference type="Proteomes" id="UP000019591">
    <property type="component" value="Chromosome"/>
</dbReference>
<accession>W8T2X8</accession>